<protein>
    <submittedName>
        <fullName evidence="2">Uncharacterized protein</fullName>
    </submittedName>
</protein>
<accession>A0AAV6SMM1</accession>
<keyword evidence="3" id="KW-1185">Reference proteome</keyword>
<comment type="caution">
    <text evidence="2">The sequence shown here is derived from an EMBL/GenBank/DDBJ whole genome shotgun (WGS) entry which is preliminary data.</text>
</comment>
<feature type="compositionally biased region" description="Basic and acidic residues" evidence="1">
    <location>
        <begin position="10"/>
        <end position="21"/>
    </location>
</feature>
<feature type="region of interest" description="Disordered" evidence="1">
    <location>
        <begin position="49"/>
        <end position="73"/>
    </location>
</feature>
<evidence type="ECO:0000256" key="1">
    <source>
        <dbReference type="SAM" id="MobiDB-lite"/>
    </source>
</evidence>
<dbReference type="AlphaFoldDB" id="A0AAV6SMM1"/>
<feature type="compositionally biased region" description="Polar residues" evidence="1">
    <location>
        <begin position="55"/>
        <end position="69"/>
    </location>
</feature>
<organism evidence="2 3">
    <name type="scientific">Solea senegalensis</name>
    <name type="common">Senegalese sole</name>
    <dbReference type="NCBI Taxonomy" id="28829"/>
    <lineage>
        <taxon>Eukaryota</taxon>
        <taxon>Metazoa</taxon>
        <taxon>Chordata</taxon>
        <taxon>Craniata</taxon>
        <taxon>Vertebrata</taxon>
        <taxon>Euteleostomi</taxon>
        <taxon>Actinopterygii</taxon>
        <taxon>Neopterygii</taxon>
        <taxon>Teleostei</taxon>
        <taxon>Neoteleostei</taxon>
        <taxon>Acanthomorphata</taxon>
        <taxon>Carangaria</taxon>
        <taxon>Pleuronectiformes</taxon>
        <taxon>Pleuronectoidei</taxon>
        <taxon>Soleidae</taxon>
        <taxon>Solea</taxon>
    </lineage>
</organism>
<proteinExistence type="predicted"/>
<dbReference type="EMBL" id="JAGKHQ010000004">
    <property type="protein sequence ID" value="KAG7518295.1"/>
    <property type="molecule type" value="Genomic_DNA"/>
</dbReference>
<evidence type="ECO:0000313" key="2">
    <source>
        <dbReference type="EMBL" id="KAG7518295.1"/>
    </source>
</evidence>
<gene>
    <name evidence="2" type="ORF">JOB18_030221</name>
</gene>
<evidence type="ECO:0000313" key="3">
    <source>
        <dbReference type="Proteomes" id="UP000693946"/>
    </source>
</evidence>
<reference evidence="2 3" key="1">
    <citation type="journal article" date="2021" name="Sci. Rep.">
        <title>Chromosome anchoring in Senegalese sole (Solea senegalensis) reveals sex-associated markers and genome rearrangements in flatfish.</title>
        <authorList>
            <person name="Guerrero-Cozar I."/>
            <person name="Gomez-Garrido J."/>
            <person name="Berbel C."/>
            <person name="Martinez-Blanch J.F."/>
            <person name="Alioto T."/>
            <person name="Claros M.G."/>
            <person name="Gagnaire P.A."/>
            <person name="Manchado M."/>
        </authorList>
    </citation>
    <scope>NUCLEOTIDE SEQUENCE [LARGE SCALE GENOMIC DNA]</scope>
    <source>
        <strain evidence="2">Sse05_10M</strain>
    </source>
</reference>
<name>A0AAV6SMM1_SOLSE</name>
<sequence length="111" mass="12601">MKKNNPQTQKENRLKERRERGTNALNSGFELHQEENGRTAVHVRRLMPAERELTTDTATNQPTPLQENQPAKRGKTCQCQCRCVIGEKYSAPAATLALMQWKRTRVAPGSI</sequence>
<feature type="region of interest" description="Disordered" evidence="1">
    <location>
        <begin position="1"/>
        <end position="27"/>
    </location>
</feature>
<dbReference type="Proteomes" id="UP000693946">
    <property type="component" value="Linkage Group LG12"/>
</dbReference>